<dbReference type="CDD" id="cd10336">
    <property type="entry name" value="SLC6sbd_Tyt1-Like"/>
    <property type="match status" value="1"/>
</dbReference>
<feature type="transmembrane region" description="Helical" evidence="7">
    <location>
        <begin position="243"/>
        <end position="268"/>
    </location>
</feature>
<comment type="similarity">
    <text evidence="6">Belongs to the sodium:neurotransmitter symporter (SNF) (TC 2.A.22) family.</text>
</comment>
<evidence type="ECO:0000256" key="3">
    <source>
        <dbReference type="ARBA" id="ARBA00022692"/>
    </source>
</evidence>
<protein>
    <recommendedName>
        <fullName evidence="6">Transporter</fullName>
    </recommendedName>
</protein>
<keyword evidence="3 6" id="KW-0812">Transmembrane</keyword>
<dbReference type="GO" id="GO:0015293">
    <property type="term" value="F:symporter activity"/>
    <property type="evidence" value="ECO:0007669"/>
    <property type="project" value="UniProtKB-KW"/>
</dbReference>
<comment type="subcellular location">
    <subcellularLocation>
        <location evidence="1">Membrane</location>
        <topology evidence="1">Multi-pass membrane protein</topology>
    </subcellularLocation>
</comment>
<feature type="transmembrane region" description="Helical" evidence="7">
    <location>
        <begin position="164"/>
        <end position="186"/>
    </location>
</feature>
<evidence type="ECO:0000256" key="4">
    <source>
        <dbReference type="ARBA" id="ARBA00022989"/>
    </source>
</evidence>
<evidence type="ECO:0000256" key="7">
    <source>
        <dbReference type="SAM" id="Phobius"/>
    </source>
</evidence>
<dbReference type="Proteomes" id="UP000737555">
    <property type="component" value="Unassembled WGS sequence"/>
</dbReference>
<keyword evidence="2 6" id="KW-0813">Transport</keyword>
<dbReference type="Pfam" id="PF00209">
    <property type="entry name" value="SNF"/>
    <property type="match status" value="2"/>
</dbReference>
<dbReference type="InterPro" id="IPR047218">
    <property type="entry name" value="YocR/YhdH-like"/>
</dbReference>
<dbReference type="AlphaFoldDB" id="A0A0X3BQC2"/>
<dbReference type="InterPro" id="IPR000175">
    <property type="entry name" value="Na/ntran_symport"/>
</dbReference>
<name>A0A0X3BQC2_9EURY</name>
<dbReference type="KEGG" id="mema:MMAB1_3048"/>
<organism evidence="8 10">
    <name type="scientific">Methanoculleus bourgensis</name>
    <dbReference type="NCBI Taxonomy" id="83986"/>
    <lineage>
        <taxon>Archaea</taxon>
        <taxon>Methanobacteriati</taxon>
        <taxon>Methanobacteriota</taxon>
        <taxon>Stenosarchaea group</taxon>
        <taxon>Methanomicrobia</taxon>
        <taxon>Methanomicrobiales</taxon>
        <taxon>Methanomicrobiaceae</taxon>
        <taxon>Methanoculleus</taxon>
    </lineage>
</organism>
<reference evidence="8 10" key="1">
    <citation type="submission" date="2016-01" db="EMBL/GenBank/DDBJ databases">
        <authorList>
            <person name="Manzoor S."/>
        </authorList>
    </citation>
    <scope>NUCLEOTIDE SEQUENCE [LARGE SCALE GENOMIC DNA]</scope>
    <source>
        <strain evidence="8">Methanoculleus sp MAB1</strain>
    </source>
</reference>
<evidence type="ECO:0000313" key="10">
    <source>
        <dbReference type="Proteomes" id="UP000069850"/>
    </source>
</evidence>
<dbReference type="EMBL" id="LT158599">
    <property type="protein sequence ID" value="CVK34261.1"/>
    <property type="molecule type" value="Genomic_DNA"/>
</dbReference>
<feature type="transmembrane region" description="Helical" evidence="7">
    <location>
        <begin position="12"/>
        <end position="31"/>
    </location>
</feature>
<feature type="transmembrane region" description="Helical" evidence="7">
    <location>
        <begin position="43"/>
        <end position="67"/>
    </location>
</feature>
<feature type="transmembrane region" description="Helical" evidence="7">
    <location>
        <begin position="206"/>
        <end position="231"/>
    </location>
</feature>
<dbReference type="NCBIfam" id="NF037979">
    <property type="entry name" value="Na_transp"/>
    <property type="match status" value="1"/>
</dbReference>
<feature type="transmembrane region" description="Helical" evidence="7">
    <location>
        <begin position="88"/>
        <end position="120"/>
    </location>
</feature>
<sequence>MTGNTGRERWSSTLGFILASIGSAVGIGNVWRFPYIVGANGGGAFLIPYLISVLLFGLPLMVLEFAIGRNTGTSVVTAFRSIQGRFSFAGLAVVAIASLVLSYYLVITSWVLAYALFFALNRPVDFGAFTGSYLPLIFFLLSGIAVFLTVRSGVREGIEKVSRVLIPVLVVILLFLVVFALTQAGAMDGIGFYLSPDYSRLADPTVWTAAFGQAFFSLSVGMGVMLTYGSYLEGGDLFRNASVIAVADMLIAILAGLVIFPLVFTAGLDPAAGVNLTFITLPAVFTGMRFGMVLGALFFAMLFTAALTSAVSMLEVPVAAMMDSRGYSRKRATLLVFGVIMLLGLPSALSYTALELELLGTPLLDLNDYLFGTIGLIVAGLIISIVGGWYMDRARVCTEIGGCGWQQKIYMALIRYCVPTILLITLIASLLQAAG</sequence>
<feature type="transmembrane region" description="Helical" evidence="7">
    <location>
        <begin position="288"/>
        <end position="311"/>
    </location>
</feature>
<dbReference type="SUPFAM" id="SSF161070">
    <property type="entry name" value="SNF-like"/>
    <property type="match status" value="1"/>
</dbReference>
<evidence type="ECO:0000256" key="5">
    <source>
        <dbReference type="ARBA" id="ARBA00023136"/>
    </source>
</evidence>
<dbReference type="OrthoDB" id="99721at2157"/>
<dbReference type="PANTHER" id="PTHR42948">
    <property type="entry name" value="TRANSPORTER"/>
    <property type="match status" value="1"/>
</dbReference>
<dbReference type="PROSITE" id="PS00610">
    <property type="entry name" value="NA_NEUROTRAN_SYMP_1"/>
    <property type="match status" value="1"/>
</dbReference>
<proteinExistence type="inferred from homology"/>
<feature type="transmembrane region" description="Helical" evidence="7">
    <location>
        <begin position="369"/>
        <end position="391"/>
    </location>
</feature>
<dbReference type="PROSITE" id="PS50267">
    <property type="entry name" value="NA_NEUROTRAN_SYMP_3"/>
    <property type="match status" value="1"/>
</dbReference>
<dbReference type="PANTHER" id="PTHR42948:SF1">
    <property type="entry name" value="TRANSPORTER"/>
    <property type="match status" value="1"/>
</dbReference>
<dbReference type="InterPro" id="IPR037272">
    <property type="entry name" value="SNS_sf"/>
</dbReference>
<evidence type="ECO:0000256" key="6">
    <source>
        <dbReference type="RuleBase" id="RU003732"/>
    </source>
</evidence>
<evidence type="ECO:0000256" key="1">
    <source>
        <dbReference type="ARBA" id="ARBA00004141"/>
    </source>
</evidence>
<accession>A0A0X3BQC2</accession>
<dbReference type="EMBL" id="JABMJE010000089">
    <property type="protein sequence ID" value="NQS78437.1"/>
    <property type="molecule type" value="Genomic_DNA"/>
</dbReference>
<reference evidence="9" key="2">
    <citation type="submission" date="2020-05" db="EMBL/GenBank/DDBJ databases">
        <title>The first insight into the ecology of ammonia-tolerant syntrophic propionate oxidizing bacteria.</title>
        <authorList>
            <person name="Singh A."/>
            <person name="Schnurer A."/>
            <person name="Westerholm M."/>
        </authorList>
    </citation>
    <scope>NUCLEOTIDE SEQUENCE</scope>
    <source>
        <strain evidence="9">MAG54</strain>
    </source>
</reference>
<dbReference type="Proteomes" id="UP000069850">
    <property type="component" value="Chromosome 1"/>
</dbReference>
<gene>
    <name evidence="9" type="ORF">HQQ74_07010</name>
    <name evidence="8" type="ORF">MMAB1_3048</name>
</gene>
<dbReference type="GO" id="GO:0016020">
    <property type="term" value="C:membrane"/>
    <property type="evidence" value="ECO:0007669"/>
    <property type="project" value="UniProtKB-SubCell"/>
</dbReference>
<evidence type="ECO:0000256" key="2">
    <source>
        <dbReference type="ARBA" id="ARBA00022448"/>
    </source>
</evidence>
<dbReference type="RefSeq" id="WP_062265605.1">
    <property type="nucleotide sequence ID" value="NZ_DAIMMY010000004.1"/>
</dbReference>
<keyword evidence="4 7" id="KW-1133">Transmembrane helix</keyword>
<evidence type="ECO:0000313" key="8">
    <source>
        <dbReference type="EMBL" id="CVK34261.1"/>
    </source>
</evidence>
<feature type="transmembrane region" description="Helical" evidence="7">
    <location>
        <begin position="132"/>
        <end position="152"/>
    </location>
</feature>
<keyword evidence="5 7" id="KW-0472">Membrane</keyword>
<feature type="transmembrane region" description="Helical" evidence="7">
    <location>
        <begin position="332"/>
        <end position="349"/>
    </location>
</feature>
<keyword evidence="6" id="KW-0769">Symport</keyword>
<evidence type="ECO:0000313" key="9">
    <source>
        <dbReference type="EMBL" id="NQS78437.1"/>
    </source>
</evidence>
<dbReference type="GeneID" id="27138538"/>
<feature type="transmembrane region" description="Helical" evidence="7">
    <location>
        <begin position="412"/>
        <end position="434"/>
    </location>
</feature>
<dbReference type="PRINTS" id="PR00176">
    <property type="entry name" value="NANEUSMPORT"/>
</dbReference>